<reference evidence="1 2" key="1">
    <citation type="submission" date="2015-09" db="EMBL/GenBank/DDBJ databases">
        <title>Genome sequencing project for genomic taxonomy and phylogenomics of Bacillus-like bacteria.</title>
        <authorList>
            <person name="Liu B."/>
            <person name="Wang J."/>
            <person name="Zhu Y."/>
            <person name="Liu G."/>
            <person name="Chen Q."/>
            <person name="Chen Z."/>
            <person name="Lan J."/>
            <person name="Che J."/>
            <person name="Ge C."/>
            <person name="Shi H."/>
            <person name="Pan Z."/>
            <person name="Liu X."/>
        </authorList>
    </citation>
    <scope>NUCLEOTIDE SEQUENCE [LARGE SCALE GENOMIC DNA]</scope>
    <source>
        <strain evidence="1 2">LMG 18435</strain>
    </source>
</reference>
<keyword evidence="1" id="KW-0413">Isomerase</keyword>
<dbReference type="InterPro" id="IPR021617">
    <property type="entry name" value="DUF3231"/>
</dbReference>
<dbReference type="Pfam" id="PF11553">
    <property type="entry name" value="DUF3231"/>
    <property type="match status" value="2"/>
</dbReference>
<dbReference type="GO" id="GO:0016853">
    <property type="term" value="F:isomerase activity"/>
    <property type="evidence" value="ECO:0007669"/>
    <property type="project" value="UniProtKB-KW"/>
</dbReference>
<dbReference type="OrthoDB" id="1675670at2"/>
<dbReference type="STRING" id="157838.AN964_01505"/>
<comment type="caution">
    <text evidence="1">The sequence shown here is derived from an EMBL/GenBank/DDBJ whole genome shotgun (WGS) entry which is preliminary data.</text>
</comment>
<accession>A0A0Q3TNF5</accession>
<evidence type="ECO:0000313" key="1">
    <source>
        <dbReference type="EMBL" id="KQL55297.1"/>
    </source>
</evidence>
<organism evidence="1 2">
    <name type="scientific">Heyndrickxia shackletonii</name>
    <dbReference type="NCBI Taxonomy" id="157838"/>
    <lineage>
        <taxon>Bacteria</taxon>
        <taxon>Bacillati</taxon>
        <taxon>Bacillota</taxon>
        <taxon>Bacilli</taxon>
        <taxon>Bacillales</taxon>
        <taxon>Bacillaceae</taxon>
        <taxon>Heyndrickxia</taxon>
    </lineage>
</organism>
<dbReference type="EMBL" id="LJJC01000004">
    <property type="protein sequence ID" value="KQL55297.1"/>
    <property type="molecule type" value="Genomic_DNA"/>
</dbReference>
<sequence length="314" mass="36308">MNSSMEWCLITYFHHHMKDSEIKAILEQALSSSNKRLHYLRELFTQEGIPIPDGYTDQDINLEAPPLFYDPFALTFVYSLSKMDMILYSFITTDISRLDLQDFFTSIVKENTDLYKASTTLLLSKGIYDRPPMIPYPKEVQYIQKEWYINGFIGKKRPLNVVEITEIFSNIERNYFAILLCTGLLQVIKDPEIKEYLKKGKQISEKQINLFNEVLMKEDLLGLVPINMEVTDSTESPFSDKLVMTLFSALNAIDVTLIGHALSLSFRTDLSAHYSKFIAEILLYSKQGFDILVDRKWLEKPPGAPDRNKLQKSK</sequence>
<evidence type="ECO:0000313" key="2">
    <source>
        <dbReference type="Proteomes" id="UP000051888"/>
    </source>
</evidence>
<proteinExistence type="predicted"/>
<dbReference type="Proteomes" id="UP000051888">
    <property type="component" value="Unassembled WGS sequence"/>
</dbReference>
<gene>
    <name evidence="1" type="ORF">AN964_01505</name>
</gene>
<dbReference type="PATRIC" id="fig|157838.3.peg.332"/>
<dbReference type="AlphaFoldDB" id="A0A0Q3TNF5"/>
<name>A0A0Q3TNF5_9BACI</name>
<protein>
    <submittedName>
        <fullName evidence="1">Sugar isomerase</fullName>
    </submittedName>
</protein>
<keyword evidence="2" id="KW-1185">Reference proteome</keyword>
<dbReference type="Gene3D" id="1.20.1260.10">
    <property type="match status" value="2"/>
</dbReference>
<dbReference type="InterPro" id="IPR012347">
    <property type="entry name" value="Ferritin-like"/>
</dbReference>